<dbReference type="Pfam" id="PF12937">
    <property type="entry name" value="F-box-like"/>
    <property type="match status" value="1"/>
</dbReference>
<dbReference type="PROSITE" id="PS50181">
    <property type="entry name" value="FBOX"/>
    <property type="match status" value="1"/>
</dbReference>
<dbReference type="InterPro" id="IPR036047">
    <property type="entry name" value="F-box-like_dom_sf"/>
</dbReference>
<organism evidence="2 3">
    <name type="scientific">Parasitella parasitica</name>
    <dbReference type="NCBI Taxonomy" id="35722"/>
    <lineage>
        <taxon>Eukaryota</taxon>
        <taxon>Fungi</taxon>
        <taxon>Fungi incertae sedis</taxon>
        <taxon>Mucoromycota</taxon>
        <taxon>Mucoromycotina</taxon>
        <taxon>Mucoromycetes</taxon>
        <taxon>Mucorales</taxon>
        <taxon>Mucorineae</taxon>
        <taxon>Mucoraceae</taxon>
        <taxon>Parasitella</taxon>
    </lineage>
</organism>
<gene>
    <name evidence="2" type="primary">PARPA_09528.1 scaffold 36791</name>
</gene>
<dbReference type="EMBL" id="LN732068">
    <property type="protein sequence ID" value="CEP15321.1"/>
    <property type="molecule type" value="Genomic_DNA"/>
</dbReference>
<dbReference type="InterPro" id="IPR001810">
    <property type="entry name" value="F-box_dom"/>
</dbReference>
<dbReference type="Gene3D" id="1.20.1280.50">
    <property type="match status" value="1"/>
</dbReference>
<proteinExistence type="predicted"/>
<feature type="domain" description="F-box" evidence="1">
    <location>
        <begin position="1"/>
        <end position="45"/>
    </location>
</feature>
<accession>A0A0B7NCX7</accession>
<name>A0A0B7NCX7_9FUNG</name>
<evidence type="ECO:0000259" key="1">
    <source>
        <dbReference type="PROSITE" id="PS50181"/>
    </source>
</evidence>
<dbReference type="SUPFAM" id="SSF81383">
    <property type="entry name" value="F-box domain"/>
    <property type="match status" value="1"/>
</dbReference>
<protein>
    <recommendedName>
        <fullName evidence="1">F-box domain-containing protein</fullName>
    </recommendedName>
</protein>
<evidence type="ECO:0000313" key="3">
    <source>
        <dbReference type="Proteomes" id="UP000054107"/>
    </source>
</evidence>
<sequence length="381" mass="43928">MSMSNFPVELLEIILANLYSTDLAACHLVCRKWHMTIGLKPFKNVDFDTEKSLVKFTTYIQKSHYNSSFYGSLVKKIHFNLYQISSTHTFATFVRFLIQYCKNIHTITSNSVIDNVVLQALNSLPSDLQLNRLRRIPIVGYDVYYGLCAQKFRQSITQLDLRNPDLNREAVLNHAFPKLKELSLGAMVNPLATISSILNTSTQLSYLKFELKQSPPVSRLPTKEHSSVCELEISSKVTNGFDHAELNKFLFSFINTDKLTISMFDSVDSSQPPDQIDAVRDFMYWVNALEDGRLCIKNLRPENLLTYLKYIFNTIPHEREDWKTKLVFLHPSLYADPVISYSTHTGYRERTFGIMLDNSFAKNLICSYLNRLCLPYTVHLQ</sequence>
<keyword evidence="3" id="KW-1185">Reference proteome</keyword>
<dbReference type="OrthoDB" id="2252583at2759"/>
<dbReference type="AlphaFoldDB" id="A0A0B7NCX7"/>
<evidence type="ECO:0000313" key="2">
    <source>
        <dbReference type="EMBL" id="CEP15321.1"/>
    </source>
</evidence>
<reference evidence="2 3" key="1">
    <citation type="submission" date="2014-09" db="EMBL/GenBank/DDBJ databases">
        <authorList>
            <person name="Ellenberger Sabrina"/>
        </authorList>
    </citation>
    <scope>NUCLEOTIDE SEQUENCE [LARGE SCALE GENOMIC DNA]</scope>
    <source>
        <strain evidence="2 3">CBS 412.66</strain>
    </source>
</reference>
<dbReference type="Proteomes" id="UP000054107">
    <property type="component" value="Unassembled WGS sequence"/>
</dbReference>